<evidence type="ECO:0008006" key="3">
    <source>
        <dbReference type="Google" id="ProtNLM"/>
    </source>
</evidence>
<dbReference type="STRING" id="690307.A0A1L9WRE5"/>
<dbReference type="OrthoDB" id="5326346at2759"/>
<dbReference type="VEuPathDB" id="FungiDB:ASPACDRAFT_1857111"/>
<protein>
    <recommendedName>
        <fullName evidence="3">BTB domain-containing protein</fullName>
    </recommendedName>
</protein>
<proteinExistence type="predicted"/>
<reference evidence="2" key="1">
    <citation type="journal article" date="2017" name="Genome Biol.">
        <title>Comparative genomics reveals high biological diversity and specific adaptations in the industrially and medically important fungal genus Aspergillus.</title>
        <authorList>
            <person name="de Vries R.P."/>
            <person name="Riley R."/>
            <person name="Wiebenga A."/>
            <person name="Aguilar-Osorio G."/>
            <person name="Amillis S."/>
            <person name="Uchima C.A."/>
            <person name="Anderluh G."/>
            <person name="Asadollahi M."/>
            <person name="Askin M."/>
            <person name="Barry K."/>
            <person name="Battaglia E."/>
            <person name="Bayram O."/>
            <person name="Benocci T."/>
            <person name="Braus-Stromeyer S.A."/>
            <person name="Caldana C."/>
            <person name="Canovas D."/>
            <person name="Cerqueira G.C."/>
            <person name="Chen F."/>
            <person name="Chen W."/>
            <person name="Choi C."/>
            <person name="Clum A."/>
            <person name="Dos Santos R.A."/>
            <person name="Damasio A.R."/>
            <person name="Diallinas G."/>
            <person name="Emri T."/>
            <person name="Fekete E."/>
            <person name="Flipphi M."/>
            <person name="Freyberg S."/>
            <person name="Gallo A."/>
            <person name="Gournas C."/>
            <person name="Habgood R."/>
            <person name="Hainaut M."/>
            <person name="Harispe M.L."/>
            <person name="Henrissat B."/>
            <person name="Hilden K.S."/>
            <person name="Hope R."/>
            <person name="Hossain A."/>
            <person name="Karabika E."/>
            <person name="Karaffa L."/>
            <person name="Karanyi Z."/>
            <person name="Krasevec N."/>
            <person name="Kuo A."/>
            <person name="Kusch H."/>
            <person name="LaButti K."/>
            <person name="Lagendijk E.L."/>
            <person name="Lapidus A."/>
            <person name="Levasseur A."/>
            <person name="Lindquist E."/>
            <person name="Lipzen A."/>
            <person name="Logrieco A.F."/>
            <person name="MacCabe A."/>
            <person name="Maekelae M.R."/>
            <person name="Malavazi I."/>
            <person name="Melin P."/>
            <person name="Meyer V."/>
            <person name="Mielnichuk N."/>
            <person name="Miskei M."/>
            <person name="Molnar A.P."/>
            <person name="Mule G."/>
            <person name="Ngan C.Y."/>
            <person name="Orejas M."/>
            <person name="Orosz E."/>
            <person name="Ouedraogo J.P."/>
            <person name="Overkamp K.M."/>
            <person name="Park H.-S."/>
            <person name="Perrone G."/>
            <person name="Piumi F."/>
            <person name="Punt P.J."/>
            <person name="Ram A.F."/>
            <person name="Ramon A."/>
            <person name="Rauscher S."/>
            <person name="Record E."/>
            <person name="Riano-Pachon D.M."/>
            <person name="Robert V."/>
            <person name="Roehrig J."/>
            <person name="Ruller R."/>
            <person name="Salamov A."/>
            <person name="Salih N.S."/>
            <person name="Samson R.A."/>
            <person name="Sandor E."/>
            <person name="Sanguinetti M."/>
            <person name="Schuetze T."/>
            <person name="Sepcic K."/>
            <person name="Shelest E."/>
            <person name="Sherlock G."/>
            <person name="Sophianopoulou V."/>
            <person name="Squina F.M."/>
            <person name="Sun H."/>
            <person name="Susca A."/>
            <person name="Todd R.B."/>
            <person name="Tsang A."/>
            <person name="Unkles S.E."/>
            <person name="van de Wiele N."/>
            <person name="van Rossen-Uffink D."/>
            <person name="Oliveira J.V."/>
            <person name="Vesth T.C."/>
            <person name="Visser J."/>
            <person name="Yu J.-H."/>
            <person name="Zhou M."/>
            <person name="Andersen M.R."/>
            <person name="Archer D.B."/>
            <person name="Baker S.E."/>
            <person name="Benoit I."/>
            <person name="Brakhage A.A."/>
            <person name="Braus G.H."/>
            <person name="Fischer R."/>
            <person name="Frisvad J.C."/>
            <person name="Goldman G.H."/>
            <person name="Houbraken J."/>
            <person name="Oakley B."/>
            <person name="Pocsi I."/>
            <person name="Scazzocchio C."/>
            <person name="Seiboth B."/>
            <person name="vanKuyk P.A."/>
            <person name="Wortman J."/>
            <person name="Dyer P.S."/>
            <person name="Grigoriev I.V."/>
        </authorList>
    </citation>
    <scope>NUCLEOTIDE SEQUENCE [LARGE SCALE GENOMIC DNA]</scope>
    <source>
        <strain evidence="2">ATCC 16872 / CBS 172.66 / WB 5094</strain>
    </source>
</reference>
<gene>
    <name evidence="1" type="ORF">ASPACDRAFT_1857111</name>
</gene>
<dbReference type="GeneID" id="30971334"/>
<name>A0A1L9WRE5_ASPA1</name>
<dbReference type="Proteomes" id="UP000184546">
    <property type="component" value="Unassembled WGS sequence"/>
</dbReference>
<dbReference type="Gene3D" id="3.30.710.10">
    <property type="entry name" value="Potassium Channel Kv1.1, Chain A"/>
    <property type="match status" value="1"/>
</dbReference>
<evidence type="ECO:0000313" key="1">
    <source>
        <dbReference type="EMBL" id="OJJ98587.1"/>
    </source>
</evidence>
<evidence type="ECO:0000313" key="2">
    <source>
        <dbReference type="Proteomes" id="UP000184546"/>
    </source>
</evidence>
<dbReference type="OMA" id="AVMVDYY"/>
<dbReference type="AlphaFoldDB" id="A0A1L9WRE5"/>
<dbReference type="InterPro" id="IPR011333">
    <property type="entry name" value="SKP1/BTB/POZ_sf"/>
</dbReference>
<dbReference type="EMBL" id="KV878979">
    <property type="protein sequence ID" value="OJJ98587.1"/>
    <property type="molecule type" value="Genomic_DNA"/>
</dbReference>
<keyword evidence="2" id="KW-1185">Reference proteome</keyword>
<organism evidence="1 2">
    <name type="scientific">Aspergillus aculeatus (strain ATCC 16872 / CBS 172.66 / WB 5094)</name>
    <dbReference type="NCBI Taxonomy" id="690307"/>
    <lineage>
        <taxon>Eukaryota</taxon>
        <taxon>Fungi</taxon>
        <taxon>Dikarya</taxon>
        <taxon>Ascomycota</taxon>
        <taxon>Pezizomycotina</taxon>
        <taxon>Eurotiomycetes</taxon>
        <taxon>Eurotiomycetidae</taxon>
        <taxon>Eurotiales</taxon>
        <taxon>Aspergillaceae</taxon>
        <taxon>Aspergillus</taxon>
        <taxon>Aspergillus subgen. Circumdati</taxon>
    </lineage>
</organism>
<sequence length="326" mass="36506">MAIIANYIIDATGEVTLVLHANLTSFPAPDNASPELPSSTANPDQSLKNIEARIQVSAKHLQLASPVFDRQLTSSFTEAHDLQRSGKVEITVEGWDLEALLILLRIIHGRNNRVPHLVSLSLCARIAVLVDYYACQEAVQVHLRLWKSHLETQIPTGYNATETLEWIWVSYFFEMSRVFDQVTLLEIRHGDQHMESSEFPVKASIVDAINTHREKSIAGVLNLIARWRDGLRQGLFGCTFECRCVDLGALEQSLFGANLHNPPTTPFAGWSFESLITHVKAFPKPSSRCNLLSYLDHDKCDAIPKIVQEVEALSSEMQGLDLTTYK</sequence>
<dbReference type="RefSeq" id="XP_020054927.1">
    <property type="nucleotide sequence ID" value="XM_020197520.1"/>
</dbReference>
<accession>A0A1L9WRE5</accession>